<dbReference type="SMART" id="SM00129">
    <property type="entry name" value="KISc"/>
    <property type="match status" value="1"/>
</dbReference>
<keyword evidence="10" id="KW-1185">Reference proteome</keyword>
<comment type="caution">
    <text evidence="6">Lacks conserved residue(s) required for the propagation of feature annotation.</text>
</comment>
<dbReference type="OrthoDB" id="3176171at2759"/>
<dbReference type="InterPro" id="IPR036961">
    <property type="entry name" value="Kinesin_motor_dom_sf"/>
</dbReference>
<name>A0A1U7LRZ5_NEOID</name>
<organism evidence="9 10">
    <name type="scientific">Neolecta irregularis (strain DAH-3)</name>
    <dbReference type="NCBI Taxonomy" id="1198029"/>
    <lineage>
        <taxon>Eukaryota</taxon>
        <taxon>Fungi</taxon>
        <taxon>Dikarya</taxon>
        <taxon>Ascomycota</taxon>
        <taxon>Taphrinomycotina</taxon>
        <taxon>Neolectales</taxon>
        <taxon>Neolectaceae</taxon>
        <taxon>Neolecta</taxon>
    </lineage>
</organism>
<evidence type="ECO:0000313" key="10">
    <source>
        <dbReference type="Proteomes" id="UP000186594"/>
    </source>
</evidence>
<comment type="subcellular location">
    <subcellularLocation>
        <location evidence="1">Cytoplasm</location>
    </subcellularLocation>
</comment>
<dbReference type="GO" id="GO:0007018">
    <property type="term" value="P:microtubule-based movement"/>
    <property type="evidence" value="ECO:0007669"/>
    <property type="project" value="InterPro"/>
</dbReference>
<dbReference type="PANTHER" id="PTHR47969:SF15">
    <property type="entry name" value="CHROMOSOME-ASSOCIATED KINESIN KIF4A-RELATED"/>
    <property type="match status" value="1"/>
</dbReference>
<evidence type="ECO:0000313" key="9">
    <source>
        <dbReference type="EMBL" id="OLL25353.1"/>
    </source>
</evidence>
<evidence type="ECO:0000256" key="3">
    <source>
        <dbReference type="ARBA" id="ARBA00022741"/>
    </source>
</evidence>
<protein>
    <recommendedName>
        <fullName evidence="7">Kinesin-like protein</fullName>
    </recommendedName>
</protein>
<comment type="caution">
    <text evidence="9">The sequence shown here is derived from an EMBL/GenBank/DDBJ whole genome shotgun (WGS) entry which is preliminary data.</text>
</comment>
<comment type="similarity">
    <text evidence="6 7">Belongs to the TRAFAC class myosin-kinesin ATPase superfamily. Kinesin family.</text>
</comment>
<dbReference type="Proteomes" id="UP000186594">
    <property type="component" value="Unassembled WGS sequence"/>
</dbReference>
<dbReference type="InterPro" id="IPR019821">
    <property type="entry name" value="Kinesin_motor_CS"/>
</dbReference>
<dbReference type="GO" id="GO:0005875">
    <property type="term" value="C:microtubule associated complex"/>
    <property type="evidence" value="ECO:0007669"/>
    <property type="project" value="TreeGrafter"/>
</dbReference>
<feature type="domain" description="Kinesin motor" evidence="8">
    <location>
        <begin position="1"/>
        <end position="179"/>
    </location>
</feature>
<reference evidence="9 10" key="1">
    <citation type="submission" date="2016-04" db="EMBL/GenBank/DDBJ databases">
        <title>Evolutionary innovation and constraint leading to complex multicellularity in the Ascomycota.</title>
        <authorList>
            <person name="Cisse O."/>
            <person name="Nguyen A."/>
            <person name="Hewitt D.A."/>
            <person name="Jedd G."/>
            <person name="Stajich J.E."/>
        </authorList>
    </citation>
    <scope>NUCLEOTIDE SEQUENCE [LARGE SCALE GENOMIC DNA]</scope>
    <source>
        <strain evidence="9 10">DAH-3</strain>
    </source>
</reference>
<dbReference type="AlphaFoldDB" id="A0A1U7LRZ5"/>
<keyword evidence="7" id="KW-0505">Motor protein</keyword>
<dbReference type="PANTHER" id="PTHR47969">
    <property type="entry name" value="CHROMOSOME-ASSOCIATED KINESIN KIF4A-RELATED"/>
    <property type="match status" value="1"/>
</dbReference>
<accession>A0A1U7LRZ5</accession>
<dbReference type="GO" id="GO:0007052">
    <property type="term" value="P:mitotic spindle organization"/>
    <property type="evidence" value="ECO:0007669"/>
    <property type="project" value="TreeGrafter"/>
</dbReference>
<evidence type="ECO:0000256" key="6">
    <source>
        <dbReference type="PROSITE-ProRule" id="PRU00283"/>
    </source>
</evidence>
<proteinExistence type="inferred from homology"/>
<evidence type="ECO:0000256" key="7">
    <source>
        <dbReference type="RuleBase" id="RU000394"/>
    </source>
</evidence>
<dbReference type="PROSITE" id="PS00411">
    <property type="entry name" value="KINESIN_MOTOR_1"/>
    <property type="match status" value="1"/>
</dbReference>
<evidence type="ECO:0000256" key="4">
    <source>
        <dbReference type="ARBA" id="ARBA00022840"/>
    </source>
</evidence>
<dbReference type="PROSITE" id="PS50067">
    <property type="entry name" value="KINESIN_MOTOR_2"/>
    <property type="match status" value="1"/>
</dbReference>
<keyword evidence="3 7" id="KW-0547">Nucleotide-binding</keyword>
<keyword evidence="7" id="KW-0493">Microtubule</keyword>
<dbReference type="GO" id="GO:0051231">
    <property type="term" value="P:spindle elongation"/>
    <property type="evidence" value="ECO:0007669"/>
    <property type="project" value="TreeGrafter"/>
</dbReference>
<gene>
    <name evidence="9" type="ORF">NEOLI_002978</name>
</gene>
<dbReference type="InterPro" id="IPR001752">
    <property type="entry name" value="Kinesin_motor_dom"/>
</dbReference>
<dbReference type="GO" id="GO:0008017">
    <property type="term" value="F:microtubule binding"/>
    <property type="evidence" value="ECO:0007669"/>
    <property type="project" value="InterPro"/>
</dbReference>
<keyword evidence="2" id="KW-0963">Cytoplasm</keyword>
<evidence type="ECO:0000256" key="5">
    <source>
        <dbReference type="ARBA" id="ARBA00023054"/>
    </source>
</evidence>
<dbReference type="GO" id="GO:0005524">
    <property type="term" value="F:ATP binding"/>
    <property type="evidence" value="ECO:0007669"/>
    <property type="project" value="UniProtKB-KW"/>
</dbReference>
<evidence type="ECO:0000256" key="2">
    <source>
        <dbReference type="ARBA" id="ARBA00022490"/>
    </source>
</evidence>
<dbReference type="EMBL" id="LXFE01000426">
    <property type="protein sequence ID" value="OLL25353.1"/>
    <property type="molecule type" value="Genomic_DNA"/>
</dbReference>
<dbReference type="InterPro" id="IPR027640">
    <property type="entry name" value="Kinesin-like_fam"/>
</dbReference>
<dbReference type="Pfam" id="PF00225">
    <property type="entry name" value="Kinesin"/>
    <property type="match status" value="1"/>
</dbReference>
<dbReference type="PRINTS" id="PR00380">
    <property type="entry name" value="KINESINHEAVY"/>
</dbReference>
<dbReference type="STRING" id="1198029.A0A1U7LRZ5"/>
<dbReference type="GO" id="GO:0003777">
    <property type="term" value="F:microtubule motor activity"/>
    <property type="evidence" value="ECO:0007669"/>
    <property type="project" value="InterPro"/>
</dbReference>
<dbReference type="Gene3D" id="3.40.850.10">
    <property type="entry name" value="Kinesin motor domain"/>
    <property type="match status" value="1"/>
</dbReference>
<sequence>MRGPKIYIPDMEEFKIVLHCIGSGFSNSSNQYQRLASRSHAVFSVNLVHRRPKTSRQNSVGERRGTDANVEILSTVTSELHFVDLAGSERLKNTGAMSERAKEGISINAGLAALGKFISQLSSRNQTRITYRDSKLTRLLQDSLGGNAITYTIALCIWLNFDYVQYAQRARAIQLKPQIQELVEEGDLRDVIEKFRAEIAALRKVARRSNFNDGVRLERNSERQIELRNQLLDLQENYVTLGNRHAKLFSDLSKHQHESVMASPLQDREDVEYVMNRIQRSTSIAEAVDLGLF</sequence>
<dbReference type="InterPro" id="IPR027417">
    <property type="entry name" value="P-loop_NTPase"/>
</dbReference>
<evidence type="ECO:0000256" key="1">
    <source>
        <dbReference type="ARBA" id="ARBA00004496"/>
    </source>
</evidence>
<keyword evidence="4 7" id="KW-0067">ATP-binding</keyword>
<dbReference type="GO" id="GO:0005874">
    <property type="term" value="C:microtubule"/>
    <property type="evidence" value="ECO:0007669"/>
    <property type="project" value="UniProtKB-KW"/>
</dbReference>
<keyword evidence="5" id="KW-0175">Coiled coil</keyword>
<dbReference type="SUPFAM" id="SSF52540">
    <property type="entry name" value="P-loop containing nucleoside triphosphate hydrolases"/>
    <property type="match status" value="1"/>
</dbReference>
<dbReference type="GO" id="GO:0005737">
    <property type="term" value="C:cytoplasm"/>
    <property type="evidence" value="ECO:0007669"/>
    <property type="project" value="UniProtKB-SubCell"/>
</dbReference>
<evidence type="ECO:0000259" key="8">
    <source>
        <dbReference type="PROSITE" id="PS50067"/>
    </source>
</evidence>